<sequence length="262" mass="28004">MADDSVKYQHKTVQAIRGTEARSISKWEGQGWELVDQTPGKLRTTLTFRKPAPKVPWIPIAALAGVGVFILAIVGIVSLARGDNDEDATAKEPAVSSTPAMPSDTPSASPTPTEAASETPSEGAEEPPTETEETDTVITAKNSDKFAAILVGGECDKAVKAFANENADRTIEFDGGIADMAPHGSADTRYDILITPGDKAGNATVGPYFKFEDVNTFDLNFTGQVPNRFGTGDLVHVVADIDQYRPSDCILFLDPVETSFRK</sequence>
<reference evidence="4" key="1">
    <citation type="journal article" date="2019" name="Int. J. Syst. Evol. Microbiol.">
        <title>The Global Catalogue of Microorganisms (GCM) 10K type strain sequencing project: providing services to taxonomists for standard genome sequencing and annotation.</title>
        <authorList>
            <consortium name="The Broad Institute Genomics Platform"/>
            <consortium name="The Broad Institute Genome Sequencing Center for Infectious Disease"/>
            <person name="Wu L."/>
            <person name="Ma J."/>
        </authorList>
    </citation>
    <scope>NUCLEOTIDE SEQUENCE [LARGE SCALE GENOMIC DNA]</scope>
    <source>
        <strain evidence="4">CCUG 54522</strain>
    </source>
</reference>
<proteinExistence type="predicted"/>
<evidence type="ECO:0000313" key="3">
    <source>
        <dbReference type="EMBL" id="MFC6045215.1"/>
    </source>
</evidence>
<feature type="compositionally biased region" description="Low complexity" evidence="1">
    <location>
        <begin position="96"/>
        <end position="122"/>
    </location>
</feature>
<dbReference type="InterPro" id="IPR032290">
    <property type="entry name" value="DUF4839"/>
</dbReference>
<keyword evidence="2" id="KW-0472">Membrane</keyword>
<keyword evidence="2" id="KW-1133">Transmembrane helix</keyword>
<organism evidence="3 4">
    <name type="scientific">Nocardioides hankookensis</name>
    <dbReference type="NCBI Taxonomy" id="443157"/>
    <lineage>
        <taxon>Bacteria</taxon>
        <taxon>Bacillati</taxon>
        <taxon>Actinomycetota</taxon>
        <taxon>Actinomycetes</taxon>
        <taxon>Propionibacteriales</taxon>
        <taxon>Nocardioidaceae</taxon>
        <taxon>Nocardioides</taxon>
    </lineage>
</organism>
<protein>
    <submittedName>
        <fullName evidence="3">DUF4839 domain-containing protein</fullName>
    </submittedName>
</protein>
<gene>
    <name evidence="3" type="ORF">ACFPYL_19155</name>
</gene>
<dbReference type="EMBL" id="JBHSRJ010000008">
    <property type="protein sequence ID" value="MFC6045215.1"/>
    <property type="molecule type" value="Genomic_DNA"/>
</dbReference>
<evidence type="ECO:0000256" key="1">
    <source>
        <dbReference type="SAM" id="MobiDB-lite"/>
    </source>
</evidence>
<keyword evidence="4" id="KW-1185">Reference proteome</keyword>
<feature type="region of interest" description="Disordered" evidence="1">
    <location>
        <begin position="84"/>
        <end position="138"/>
    </location>
</feature>
<evidence type="ECO:0000256" key="2">
    <source>
        <dbReference type="SAM" id="Phobius"/>
    </source>
</evidence>
<name>A0ABW1LMQ9_9ACTN</name>
<dbReference type="Proteomes" id="UP001596135">
    <property type="component" value="Unassembled WGS sequence"/>
</dbReference>
<evidence type="ECO:0000313" key="4">
    <source>
        <dbReference type="Proteomes" id="UP001596135"/>
    </source>
</evidence>
<feature type="compositionally biased region" description="Acidic residues" evidence="1">
    <location>
        <begin position="123"/>
        <end position="135"/>
    </location>
</feature>
<dbReference type="Pfam" id="PF16127">
    <property type="entry name" value="DUF4839"/>
    <property type="match status" value="1"/>
</dbReference>
<comment type="caution">
    <text evidence="3">The sequence shown here is derived from an EMBL/GenBank/DDBJ whole genome shotgun (WGS) entry which is preliminary data.</text>
</comment>
<feature type="transmembrane region" description="Helical" evidence="2">
    <location>
        <begin position="57"/>
        <end position="80"/>
    </location>
</feature>
<accession>A0ABW1LMQ9</accession>
<keyword evidence="2" id="KW-0812">Transmembrane</keyword>
<dbReference type="RefSeq" id="WP_379157987.1">
    <property type="nucleotide sequence ID" value="NZ_JBHSRJ010000008.1"/>
</dbReference>